<dbReference type="CDD" id="cd00773">
    <property type="entry name" value="HisRS-like_core"/>
    <property type="match status" value="1"/>
</dbReference>
<evidence type="ECO:0000256" key="2">
    <source>
        <dbReference type="ARBA" id="ARBA00008226"/>
    </source>
</evidence>
<proteinExistence type="inferred from homology"/>
<evidence type="ECO:0000256" key="9">
    <source>
        <dbReference type="ARBA" id="ARBA00023146"/>
    </source>
</evidence>
<keyword evidence="15" id="KW-1185">Reference proteome</keyword>
<comment type="caution">
    <text evidence="14">The sequence shown here is derived from an EMBL/GenBank/DDBJ whole genome shotgun (WGS) entry which is preliminary data.</text>
</comment>
<comment type="subunit">
    <text evidence="3 11">Homodimer.</text>
</comment>
<evidence type="ECO:0000256" key="10">
    <source>
        <dbReference type="ARBA" id="ARBA00047639"/>
    </source>
</evidence>
<dbReference type="InterPro" id="IPR033656">
    <property type="entry name" value="HisRS_anticodon"/>
</dbReference>
<dbReference type="InterPro" id="IPR015807">
    <property type="entry name" value="His-tRNA-ligase"/>
</dbReference>
<evidence type="ECO:0000256" key="5">
    <source>
        <dbReference type="ARBA" id="ARBA00022598"/>
    </source>
</evidence>
<dbReference type="GO" id="GO:0140096">
    <property type="term" value="F:catalytic activity, acting on a protein"/>
    <property type="evidence" value="ECO:0007669"/>
    <property type="project" value="UniProtKB-ARBA"/>
</dbReference>
<dbReference type="InterPro" id="IPR006195">
    <property type="entry name" value="aa-tRNA-synth_II"/>
</dbReference>
<evidence type="ECO:0000256" key="6">
    <source>
        <dbReference type="ARBA" id="ARBA00022741"/>
    </source>
</evidence>
<dbReference type="PROSITE" id="PS50862">
    <property type="entry name" value="AA_TRNA_LIGASE_II"/>
    <property type="match status" value="1"/>
</dbReference>
<gene>
    <name evidence="11" type="primary">hisS</name>
    <name evidence="14" type="ORF">B5E75_06015</name>
</gene>
<dbReference type="CDD" id="cd00859">
    <property type="entry name" value="HisRS_anticodon"/>
    <property type="match status" value="1"/>
</dbReference>
<dbReference type="AlphaFoldDB" id="A0A1Y4T0I2"/>
<dbReference type="InterPro" id="IPR004154">
    <property type="entry name" value="Anticodon-bd"/>
</dbReference>
<comment type="subcellular location">
    <subcellularLocation>
        <location evidence="1 11">Cytoplasm</location>
    </subcellularLocation>
</comment>
<dbReference type="EC" id="6.1.1.21" evidence="11"/>
<dbReference type="Pfam" id="PF03129">
    <property type="entry name" value="HGTP_anticodon"/>
    <property type="match status" value="1"/>
</dbReference>
<dbReference type="Pfam" id="PF13393">
    <property type="entry name" value="tRNA-synt_His"/>
    <property type="match status" value="1"/>
</dbReference>
<dbReference type="EMBL" id="NFLJ01000014">
    <property type="protein sequence ID" value="OUQ34691.1"/>
    <property type="molecule type" value="Genomic_DNA"/>
</dbReference>
<dbReference type="Proteomes" id="UP000195305">
    <property type="component" value="Unassembled WGS sequence"/>
</dbReference>
<feature type="binding site" evidence="12">
    <location>
        <position position="258"/>
    </location>
    <ligand>
        <name>L-histidine</name>
        <dbReference type="ChEBI" id="CHEBI:57595"/>
    </ligand>
</feature>
<dbReference type="GO" id="GO:0006427">
    <property type="term" value="P:histidyl-tRNA aminoacylation"/>
    <property type="evidence" value="ECO:0007669"/>
    <property type="project" value="UniProtKB-UniRule"/>
</dbReference>
<sequence length="426" mass="48443">MAYKAPRGTVDILPAQSGKWQELEQLLRTICANYNVKEMRTPIFEHTELFNRAVGDTTDVVSKEMYTFEDKKGRSMTLRPEGTAGIVRAYVENKLYGLPEKLQKIYYMGPMFRYERPQNGRQRQFHQFGVEMLGVESPYVDVECMLMAVTVVEALGLKNIQLHINSLGDQESRDAYREALQNHFQPVLNELCHDCQVRYEKNPLRILDCKVDKDHPMMKTAPQTIDYLSESARAHFDKVCALLDDLEIDYVVDPNLVRGLDYYSHTVFEIISDDPKLGAGSTVGGGGRYNGLVEELGGPQTPGVGFAFGMERLMIALGDEPQEDEGLDVYIMPLGSEAKDLAMQIITMLRANGFTCDMDQCDRGLKGQFKSADRYRAHFSMIIGEEEVKKEVVNMKCNHSKEQVEVPLENIVEFIENHYEGDHDHE</sequence>
<dbReference type="NCBIfam" id="TIGR00442">
    <property type="entry name" value="hisS"/>
    <property type="match status" value="1"/>
</dbReference>
<feature type="binding site" evidence="12">
    <location>
        <position position="113"/>
    </location>
    <ligand>
        <name>L-histidine</name>
        <dbReference type="ChEBI" id="CHEBI:57595"/>
    </ligand>
</feature>
<keyword evidence="6 11" id="KW-0547">Nucleotide-binding</keyword>
<keyword evidence="9 11" id="KW-0030">Aminoacyl-tRNA synthetase</keyword>
<evidence type="ECO:0000256" key="8">
    <source>
        <dbReference type="ARBA" id="ARBA00022917"/>
    </source>
</evidence>
<dbReference type="Gene3D" id="3.30.930.10">
    <property type="entry name" value="Bira Bifunctional Protein, Domain 2"/>
    <property type="match status" value="1"/>
</dbReference>
<evidence type="ECO:0000259" key="13">
    <source>
        <dbReference type="PROSITE" id="PS50862"/>
    </source>
</evidence>
<evidence type="ECO:0000313" key="15">
    <source>
        <dbReference type="Proteomes" id="UP000195305"/>
    </source>
</evidence>
<protein>
    <recommendedName>
        <fullName evidence="11">Histidine--tRNA ligase</fullName>
        <ecNumber evidence="11">6.1.1.21</ecNumber>
    </recommendedName>
    <alternativeName>
        <fullName evidence="11">Histidyl-tRNA synthetase</fullName>
        <shortName evidence="11">HisRS</shortName>
    </alternativeName>
</protein>
<evidence type="ECO:0000256" key="1">
    <source>
        <dbReference type="ARBA" id="ARBA00004496"/>
    </source>
</evidence>
<evidence type="ECO:0000256" key="4">
    <source>
        <dbReference type="ARBA" id="ARBA00022490"/>
    </source>
</evidence>
<evidence type="ECO:0000256" key="12">
    <source>
        <dbReference type="PIRSR" id="PIRSR001549-1"/>
    </source>
</evidence>
<dbReference type="InterPro" id="IPR036621">
    <property type="entry name" value="Anticodon-bd_dom_sf"/>
</dbReference>
<dbReference type="Gene3D" id="3.40.50.800">
    <property type="entry name" value="Anticodon-binding domain"/>
    <property type="match status" value="1"/>
</dbReference>
<dbReference type="PANTHER" id="PTHR43707:SF1">
    <property type="entry name" value="HISTIDINE--TRNA LIGASE, MITOCHONDRIAL-RELATED"/>
    <property type="match status" value="1"/>
</dbReference>
<evidence type="ECO:0000256" key="3">
    <source>
        <dbReference type="ARBA" id="ARBA00011738"/>
    </source>
</evidence>
<dbReference type="SUPFAM" id="SSF52954">
    <property type="entry name" value="Class II aaRS ABD-related"/>
    <property type="match status" value="1"/>
</dbReference>
<evidence type="ECO:0000256" key="11">
    <source>
        <dbReference type="HAMAP-Rule" id="MF_00127"/>
    </source>
</evidence>
<dbReference type="GO" id="GO:0004821">
    <property type="term" value="F:histidine-tRNA ligase activity"/>
    <property type="evidence" value="ECO:0007669"/>
    <property type="project" value="UniProtKB-UniRule"/>
</dbReference>
<keyword evidence="7 11" id="KW-0067">ATP-binding</keyword>
<organism evidence="14 15">
    <name type="scientific">Massilimicrobiota timonensis</name>
    <dbReference type="NCBI Taxonomy" id="1776392"/>
    <lineage>
        <taxon>Bacteria</taxon>
        <taxon>Bacillati</taxon>
        <taxon>Bacillota</taxon>
        <taxon>Erysipelotrichia</taxon>
        <taxon>Erysipelotrichales</taxon>
        <taxon>Erysipelotrichaceae</taxon>
        <taxon>Massilimicrobiota</taxon>
    </lineage>
</organism>
<reference evidence="14 15" key="1">
    <citation type="journal article" date="2018" name="BMC Genomics">
        <title>Whole genome sequencing and function prediction of 133 gut anaerobes isolated from chicken caecum in pure cultures.</title>
        <authorList>
            <person name="Medvecky M."/>
            <person name="Cejkova D."/>
            <person name="Polansky O."/>
            <person name="Karasova D."/>
            <person name="Kubasova T."/>
            <person name="Cizek A."/>
            <person name="Rychlik I."/>
        </authorList>
    </citation>
    <scope>NUCLEOTIDE SEQUENCE [LARGE SCALE GENOMIC DNA]</scope>
    <source>
        <strain evidence="14 15">An13</strain>
    </source>
</reference>
<dbReference type="GO" id="GO:0005737">
    <property type="term" value="C:cytoplasm"/>
    <property type="evidence" value="ECO:0007669"/>
    <property type="project" value="UniProtKB-SubCell"/>
</dbReference>
<dbReference type="PANTHER" id="PTHR43707">
    <property type="entry name" value="HISTIDYL-TRNA SYNTHETASE"/>
    <property type="match status" value="1"/>
</dbReference>
<dbReference type="FunFam" id="3.30.930.10:FF:000005">
    <property type="entry name" value="Histidine--tRNA ligase"/>
    <property type="match status" value="1"/>
</dbReference>
<comment type="catalytic activity">
    <reaction evidence="10 11">
        <text>tRNA(His) + L-histidine + ATP = L-histidyl-tRNA(His) + AMP + diphosphate + H(+)</text>
        <dbReference type="Rhea" id="RHEA:17313"/>
        <dbReference type="Rhea" id="RHEA-COMP:9665"/>
        <dbReference type="Rhea" id="RHEA-COMP:9689"/>
        <dbReference type="ChEBI" id="CHEBI:15378"/>
        <dbReference type="ChEBI" id="CHEBI:30616"/>
        <dbReference type="ChEBI" id="CHEBI:33019"/>
        <dbReference type="ChEBI" id="CHEBI:57595"/>
        <dbReference type="ChEBI" id="CHEBI:78442"/>
        <dbReference type="ChEBI" id="CHEBI:78527"/>
        <dbReference type="ChEBI" id="CHEBI:456215"/>
        <dbReference type="EC" id="6.1.1.21"/>
    </reaction>
</comment>
<feature type="binding site" evidence="12">
    <location>
        <position position="131"/>
    </location>
    <ligand>
        <name>L-histidine</name>
        <dbReference type="ChEBI" id="CHEBI:57595"/>
    </ligand>
</feature>
<feature type="binding site" evidence="12">
    <location>
        <begin position="81"/>
        <end position="83"/>
    </location>
    <ligand>
        <name>L-histidine</name>
        <dbReference type="ChEBI" id="CHEBI:57595"/>
    </ligand>
</feature>
<feature type="binding site" evidence="12">
    <location>
        <position position="127"/>
    </location>
    <ligand>
        <name>L-histidine</name>
        <dbReference type="ChEBI" id="CHEBI:57595"/>
    </ligand>
</feature>
<evidence type="ECO:0000256" key="7">
    <source>
        <dbReference type="ARBA" id="ARBA00022840"/>
    </source>
</evidence>
<dbReference type="HAMAP" id="MF_00127">
    <property type="entry name" value="His_tRNA_synth"/>
    <property type="match status" value="1"/>
</dbReference>
<feature type="binding site" evidence="12">
    <location>
        <begin position="262"/>
        <end position="263"/>
    </location>
    <ligand>
        <name>L-histidine</name>
        <dbReference type="ChEBI" id="CHEBI:57595"/>
    </ligand>
</feature>
<feature type="domain" description="Aminoacyl-transfer RNA synthetases class-II family profile" evidence="13">
    <location>
        <begin position="1"/>
        <end position="333"/>
    </location>
</feature>
<name>A0A1Y4T0I2_9FIRM</name>
<evidence type="ECO:0000313" key="14">
    <source>
        <dbReference type="EMBL" id="OUQ34691.1"/>
    </source>
</evidence>
<dbReference type="OrthoDB" id="9800814at2"/>
<dbReference type="InterPro" id="IPR041715">
    <property type="entry name" value="HisRS-like_core"/>
</dbReference>
<dbReference type="InterPro" id="IPR045864">
    <property type="entry name" value="aa-tRNA-synth_II/BPL/LPL"/>
</dbReference>
<dbReference type="RefSeq" id="WP_087357870.1">
    <property type="nucleotide sequence ID" value="NZ_NFLJ01000014.1"/>
</dbReference>
<dbReference type="GO" id="GO:0016740">
    <property type="term" value="F:transferase activity"/>
    <property type="evidence" value="ECO:0007669"/>
    <property type="project" value="UniProtKB-ARBA"/>
</dbReference>
<keyword evidence="4 11" id="KW-0963">Cytoplasm</keyword>
<keyword evidence="8 11" id="KW-0648">Protein biosynthesis</keyword>
<dbReference type="GO" id="GO:0005524">
    <property type="term" value="F:ATP binding"/>
    <property type="evidence" value="ECO:0007669"/>
    <property type="project" value="UniProtKB-UniRule"/>
</dbReference>
<keyword evidence="5 11" id="KW-0436">Ligase</keyword>
<dbReference type="PIRSF" id="PIRSF001549">
    <property type="entry name" value="His-tRNA_synth"/>
    <property type="match status" value="1"/>
</dbReference>
<comment type="similarity">
    <text evidence="2 11">Belongs to the class-II aminoacyl-tRNA synthetase family.</text>
</comment>
<accession>A0A1Y4T0I2</accession>
<dbReference type="SUPFAM" id="SSF55681">
    <property type="entry name" value="Class II aaRS and biotin synthetases"/>
    <property type="match status" value="1"/>
</dbReference>
<dbReference type="InterPro" id="IPR004516">
    <property type="entry name" value="HisRS/HisZ"/>
</dbReference>